<keyword evidence="3" id="KW-0808">Transferase</keyword>
<accession>A0A091G0T5</accession>
<dbReference type="GO" id="GO:0005524">
    <property type="term" value="F:ATP binding"/>
    <property type="evidence" value="ECO:0007669"/>
    <property type="project" value="UniProtKB-KW"/>
</dbReference>
<organism evidence="3 4">
    <name type="scientific">Cuculus canorus</name>
    <name type="common">Common cuckoo</name>
    <dbReference type="NCBI Taxonomy" id="55661"/>
    <lineage>
        <taxon>Eukaryota</taxon>
        <taxon>Metazoa</taxon>
        <taxon>Chordata</taxon>
        <taxon>Craniata</taxon>
        <taxon>Vertebrata</taxon>
        <taxon>Euteleostomi</taxon>
        <taxon>Archelosauria</taxon>
        <taxon>Archosauria</taxon>
        <taxon>Dinosauria</taxon>
        <taxon>Saurischia</taxon>
        <taxon>Theropoda</taxon>
        <taxon>Coelurosauria</taxon>
        <taxon>Aves</taxon>
        <taxon>Neognathae</taxon>
        <taxon>Neoaves</taxon>
        <taxon>Otidimorphae</taxon>
        <taxon>Cuculiformes</taxon>
        <taxon>Cuculidae</taxon>
        <taxon>Cuculus</taxon>
    </lineage>
</organism>
<evidence type="ECO:0000313" key="3">
    <source>
        <dbReference type="EMBL" id="KFO75573.1"/>
    </source>
</evidence>
<dbReference type="Proteomes" id="UP000053760">
    <property type="component" value="Unassembled WGS sequence"/>
</dbReference>
<dbReference type="InterPro" id="IPR027417">
    <property type="entry name" value="P-loop_NTPase"/>
</dbReference>
<keyword evidence="2" id="KW-0067">ATP-binding</keyword>
<dbReference type="Gene3D" id="3.40.50.300">
    <property type="entry name" value="P-loop containing nucleotide triphosphate hydrolases"/>
    <property type="match status" value="1"/>
</dbReference>
<reference evidence="3 4" key="1">
    <citation type="submission" date="2014-04" db="EMBL/GenBank/DDBJ databases">
        <title>Genome evolution of avian class.</title>
        <authorList>
            <person name="Zhang G."/>
            <person name="Li C."/>
        </authorList>
    </citation>
    <scope>NUCLEOTIDE SEQUENCE [LARGE SCALE GENOMIC DNA]</scope>
    <source>
        <strain evidence="3">BGI_N303</strain>
    </source>
</reference>
<dbReference type="SUPFAM" id="SSF52540">
    <property type="entry name" value="P-loop containing nucleoside triphosphate hydrolases"/>
    <property type="match status" value="1"/>
</dbReference>
<sequence>GDTTRPFYLILDDNFYYRSMRYEVYQLARKYSLSYCQIFLDCPLECCLQRNCLRSHPVADETICLMARKIEMPDVKKNAWERNSLILRSADGALEDDKQIIVLLASALENPMKPNEENTEQKDADRAACAASAVHRVDQACRRIVSLAMKDAKDHNILPGAMKSLAEELNRLKAEFLEDLRQGDNLKKQTCTEDKHLDPAASVIPSFQNKATTLVNKYI</sequence>
<keyword evidence="4" id="KW-1185">Reference proteome</keyword>
<dbReference type="STRING" id="55661.A0A091G0T5"/>
<dbReference type="GO" id="GO:0016301">
    <property type="term" value="F:kinase activity"/>
    <property type="evidence" value="ECO:0007669"/>
    <property type="project" value="UniProtKB-KW"/>
</dbReference>
<proteinExistence type="predicted"/>
<feature type="non-terminal residue" evidence="3">
    <location>
        <position position="1"/>
    </location>
</feature>
<dbReference type="InterPro" id="IPR052648">
    <property type="entry name" value="Ser-tRNA(Sec)_kinase"/>
</dbReference>
<evidence type="ECO:0000313" key="4">
    <source>
        <dbReference type="Proteomes" id="UP000053760"/>
    </source>
</evidence>
<dbReference type="Pfam" id="PF08433">
    <property type="entry name" value="KTI12"/>
    <property type="match status" value="1"/>
</dbReference>
<dbReference type="PANTHER" id="PTHR20873:SF0">
    <property type="entry name" value="L-SERYL-TRNA(SEC) KINASE"/>
    <property type="match status" value="1"/>
</dbReference>
<feature type="non-terminal residue" evidence="3">
    <location>
        <position position="219"/>
    </location>
</feature>
<evidence type="ECO:0000256" key="2">
    <source>
        <dbReference type="ARBA" id="ARBA00022840"/>
    </source>
</evidence>
<name>A0A091G0T5_CUCCA</name>
<gene>
    <name evidence="3" type="ORF">N303_11663</name>
</gene>
<keyword evidence="3" id="KW-0418">Kinase</keyword>
<dbReference type="AlphaFoldDB" id="A0A091G0T5"/>
<dbReference type="InterPro" id="IPR013641">
    <property type="entry name" value="KTI12/PSTK"/>
</dbReference>
<dbReference type="EMBL" id="KL447641">
    <property type="protein sequence ID" value="KFO75573.1"/>
    <property type="molecule type" value="Genomic_DNA"/>
</dbReference>
<protein>
    <submittedName>
        <fullName evidence="3">L-seryl-tRNA(Sec) kinase</fullName>
    </submittedName>
</protein>
<dbReference type="PANTHER" id="PTHR20873">
    <property type="entry name" value="L-SERYL-TRNA(SEC) KINASE"/>
    <property type="match status" value="1"/>
</dbReference>
<keyword evidence="1" id="KW-0547">Nucleotide-binding</keyword>
<evidence type="ECO:0000256" key="1">
    <source>
        <dbReference type="ARBA" id="ARBA00022741"/>
    </source>
</evidence>
<dbReference type="GO" id="GO:0000049">
    <property type="term" value="F:tRNA binding"/>
    <property type="evidence" value="ECO:0007669"/>
    <property type="project" value="TreeGrafter"/>
</dbReference>